<keyword evidence="5" id="KW-0464">Manganese</keyword>
<dbReference type="InterPro" id="IPR006186">
    <property type="entry name" value="Ser/Thr-sp_prot-phosphatase"/>
</dbReference>
<reference evidence="13" key="1">
    <citation type="submission" date="2017-02" db="UniProtKB">
        <authorList>
            <consortium name="WormBaseParasite"/>
        </authorList>
    </citation>
    <scope>IDENTIFICATION</scope>
</reference>
<dbReference type="OrthoDB" id="5791836at2759"/>
<dbReference type="CDD" id="cd00144">
    <property type="entry name" value="MPP_PPP_family"/>
    <property type="match status" value="1"/>
</dbReference>
<dbReference type="STRING" id="318479.A0A0N4UJ25"/>
<evidence type="ECO:0000256" key="2">
    <source>
        <dbReference type="ARBA" id="ARBA00022723"/>
    </source>
</evidence>
<evidence type="ECO:0000313" key="10">
    <source>
        <dbReference type="EMBL" id="VDN51932.1"/>
    </source>
</evidence>
<dbReference type="GO" id="GO:0005737">
    <property type="term" value="C:cytoplasm"/>
    <property type="evidence" value="ECO:0007669"/>
    <property type="project" value="TreeGrafter"/>
</dbReference>
<evidence type="ECO:0000313" key="12">
    <source>
        <dbReference type="Proteomes" id="UP000274756"/>
    </source>
</evidence>
<keyword evidence="12" id="KW-1185">Reference proteome</keyword>
<dbReference type="InterPro" id="IPR004843">
    <property type="entry name" value="Calcineurin-like_PHP"/>
</dbReference>
<evidence type="ECO:0000256" key="8">
    <source>
        <dbReference type="RuleBase" id="RU004273"/>
    </source>
</evidence>
<dbReference type="PANTHER" id="PTHR11668">
    <property type="entry name" value="SERINE/THREONINE PROTEIN PHOSPHATASE"/>
    <property type="match status" value="1"/>
</dbReference>
<comment type="catalytic activity">
    <reaction evidence="7 8">
        <text>O-phospho-L-threonyl-[protein] + H2O = L-threonyl-[protein] + phosphate</text>
        <dbReference type="Rhea" id="RHEA:47004"/>
        <dbReference type="Rhea" id="RHEA-COMP:11060"/>
        <dbReference type="Rhea" id="RHEA-COMP:11605"/>
        <dbReference type="ChEBI" id="CHEBI:15377"/>
        <dbReference type="ChEBI" id="CHEBI:30013"/>
        <dbReference type="ChEBI" id="CHEBI:43474"/>
        <dbReference type="ChEBI" id="CHEBI:61977"/>
        <dbReference type="EC" id="3.1.3.16"/>
    </reaction>
</comment>
<comment type="catalytic activity">
    <reaction evidence="6">
        <text>O-phospho-L-seryl-[protein] + H2O = L-seryl-[protein] + phosphate</text>
        <dbReference type="Rhea" id="RHEA:20629"/>
        <dbReference type="Rhea" id="RHEA-COMP:9863"/>
        <dbReference type="Rhea" id="RHEA-COMP:11604"/>
        <dbReference type="ChEBI" id="CHEBI:15377"/>
        <dbReference type="ChEBI" id="CHEBI:29999"/>
        <dbReference type="ChEBI" id="CHEBI:43474"/>
        <dbReference type="ChEBI" id="CHEBI:83421"/>
        <dbReference type="EC" id="3.1.3.16"/>
    </reaction>
</comment>
<evidence type="ECO:0000256" key="4">
    <source>
        <dbReference type="ARBA" id="ARBA00022912"/>
    </source>
</evidence>
<evidence type="ECO:0000259" key="9">
    <source>
        <dbReference type="PROSITE" id="PS00125"/>
    </source>
</evidence>
<keyword evidence="4" id="KW-0904">Protein phosphatase</keyword>
<feature type="domain" description="Serine/threonine specific protein phosphatases" evidence="9">
    <location>
        <begin position="86"/>
        <end position="91"/>
    </location>
</feature>
<dbReference type="Proteomes" id="UP000274756">
    <property type="component" value="Unassembled WGS sequence"/>
</dbReference>
<evidence type="ECO:0000256" key="5">
    <source>
        <dbReference type="ARBA" id="ARBA00023211"/>
    </source>
</evidence>
<dbReference type="EMBL" id="UYYG01000036">
    <property type="protein sequence ID" value="VDN51932.1"/>
    <property type="molecule type" value="Genomic_DNA"/>
</dbReference>
<gene>
    <name evidence="10" type="ORF">DME_LOCUS1905</name>
</gene>
<protein>
    <recommendedName>
        <fullName evidence="8">Serine/threonine-protein phosphatase</fullName>
        <ecNumber evidence="8">3.1.3.16</ecNumber>
    </recommendedName>
</protein>
<comment type="cofactor">
    <cofactor evidence="1">
        <name>Mn(2+)</name>
        <dbReference type="ChEBI" id="CHEBI:29035"/>
    </cofactor>
</comment>
<dbReference type="GO" id="GO:0005634">
    <property type="term" value="C:nucleus"/>
    <property type="evidence" value="ECO:0007669"/>
    <property type="project" value="TreeGrafter"/>
</dbReference>
<dbReference type="WBParaSite" id="DME_0000763801-mRNA-1">
    <property type="protein sequence ID" value="DME_0000763801-mRNA-1"/>
    <property type="gene ID" value="DME_0000763801"/>
</dbReference>
<evidence type="ECO:0000256" key="7">
    <source>
        <dbReference type="ARBA" id="ARBA00048336"/>
    </source>
</evidence>
<dbReference type="GO" id="GO:0046872">
    <property type="term" value="F:metal ion binding"/>
    <property type="evidence" value="ECO:0007669"/>
    <property type="project" value="UniProtKB-KW"/>
</dbReference>
<organism evidence="11 13">
    <name type="scientific">Dracunculus medinensis</name>
    <name type="common">Guinea worm</name>
    <dbReference type="NCBI Taxonomy" id="318479"/>
    <lineage>
        <taxon>Eukaryota</taxon>
        <taxon>Metazoa</taxon>
        <taxon>Ecdysozoa</taxon>
        <taxon>Nematoda</taxon>
        <taxon>Chromadorea</taxon>
        <taxon>Rhabditida</taxon>
        <taxon>Spirurina</taxon>
        <taxon>Dracunculoidea</taxon>
        <taxon>Dracunculidae</taxon>
        <taxon>Dracunculus</taxon>
    </lineage>
</organism>
<reference evidence="10 12" key="2">
    <citation type="submission" date="2018-11" db="EMBL/GenBank/DDBJ databases">
        <authorList>
            <consortium name="Pathogen Informatics"/>
        </authorList>
    </citation>
    <scope>NUCLEOTIDE SEQUENCE [LARGE SCALE GENOMIC DNA]</scope>
</reference>
<evidence type="ECO:0000256" key="6">
    <source>
        <dbReference type="ARBA" id="ARBA00047761"/>
    </source>
</evidence>
<dbReference type="SUPFAM" id="SSF56300">
    <property type="entry name" value="Metallo-dependent phosphatases"/>
    <property type="match status" value="1"/>
</dbReference>
<keyword evidence="3 8" id="KW-0378">Hydrolase</keyword>
<dbReference type="Gene3D" id="3.60.21.10">
    <property type="match status" value="1"/>
</dbReference>
<keyword evidence="2" id="KW-0479">Metal-binding</keyword>
<dbReference type="Proteomes" id="UP000038040">
    <property type="component" value="Unplaced"/>
</dbReference>
<dbReference type="AlphaFoldDB" id="A0A0N4UJ25"/>
<dbReference type="PROSITE" id="PS00125">
    <property type="entry name" value="SER_THR_PHOSPHATASE"/>
    <property type="match status" value="1"/>
</dbReference>
<dbReference type="InterPro" id="IPR029052">
    <property type="entry name" value="Metallo-depent_PP-like"/>
</dbReference>
<proteinExistence type="inferred from homology"/>
<dbReference type="GO" id="GO:0004722">
    <property type="term" value="F:protein serine/threonine phosphatase activity"/>
    <property type="evidence" value="ECO:0007669"/>
    <property type="project" value="UniProtKB-EC"/>
</dbReference>
<evidence type="ECO:0000256" key="3">
    <source>
        <dbReference type="ARBA" id="ARBA00022801"/>
    </source>
</evidence>
<dbReference type="SMART" id="SM00156">
    <property type="entry name" value="PP2Ac"/>
    <property type="match status" value="1"/>
</dbReference>
<dbReference type="Pfam" id="PF00149">
    <property type="entry name" value="Metallophos"/>
    <property type="match status" value="1"/>
</dbReference>
<evidence type="ECO:0000256" key="1">
    <source>
        <dbReference type="ARBA" id="ARBA00001936"/>
    </source>
</evidence>
<evidence type="ECO:0000313" key="13">
    <source>
        <dbReference type="WBParaSite" id="DME_0000763801-mRNA-1"/>
    </source>
</evidence>
<evidence type="ECO:0000313" key="11">
    <source>
        <dbReference type="Proteomes" id="UP000038040"/>
    </source>
</evidence>
<dbReference type="InterPro" id="IPR050341">
    <property type="entry name" value="PP1_catalytic_subunit"/>
</dbReference>
<accession>A0A0N4UJ25</accession>
<name>A0A0N4UJ25_DRAME</name>
<dbReference type="EC" id="3.1.3.16" evidence="8"/>
<sequence length="433" mass="49860">MICHKAIDVLVECETLEYVHDEKGMAVIGDIHGCFADLMNAINFSGWPERTLIFLGDYIDRGNENIEVIMFLLLLKIYYQKKMIILRGNHETVEENCQFNLPGDASFELYILLHFIAFLAAAAKARTLPFVRPHDARLRKNYGKDARMLYYNLNRVFDYLPLAAILSGKACNNWNFDDYLDQIYCCHGGISLYKFIRNDISHISRPTSWLNTEINMIDSLIITDILWSDPAETQQKQPFVPSDRGVSYFFSKAALIAQLRHLNCRALIRAHCPYESGLTRMLDGFCYTVHSTRNYGSNRKYHSAILLLNLNPVTGLLYGKATYYDAGKANLQQIIADIRCEILNGRFFFPKIMNTIFIFGYILSLRLYEQLLQKAQRKEFAKFANNAKHLSIGCTQCSLWQSGSITVEEMVWDRCLSHEHLIDIIYVSNINIS</sequence>
<comment type="similarity">
    <text evidence="8">Belongs to the PPP phosphatase family.</text>
</comment>
<dbReference type="PANTHER" id="PTHR11668:SF300">
    <property type="entry name" value="SERINE_THREONINE-PROTEIN PHOSPHATASE"/>
    <property type="match status" value="1"/>
</dbReference>
<dbReference type="PRINTS" id="PR00114">
    <property type="entry name" value="STPHPHTASE"/>
</dbReference>